<sequence length="76" mass="8699">MRKIIITIVGLFITLVGVVLFILPGPAFLLIPVGLAILALEYPWARKWLRQFQRWMTAAAQKADLFVARKFKRKSS</sequence>
<keyword evidence="2" id="KW-1185">Reference proteome</keyword>
<dbReference type="Pfam" id="PF09656">
    <property type="entry name" value="PGPGW"/>
    <property type="match status" value="1"/>
</dbReference>
<dbReference type="InterPro" id="IPR019099">
    <property type="entry name" value="Uncharacterised_PGPGW_TM"/>
</dbReference>
<gene>
    <name evidence="1" type="ORF">ABVT43_13725</name>
</gene>
<dbReference type="Proteomes" id="UP001548189">
    <property type="component" value="Unassembled WGS sequence"/>
</dbReference>
<organism evidence="1 2">
    <name type="scientific">Aliikangiella maris</name>
    <dbReference type="NCBI Taxonomy" id="3162458"/>
    <lineage>
        <taxon>Bacteria</taxon>
        <taxon>Pseudomonadati</taxon>
        <taxon>Pseudomonadota</taxon>
        <taxon>Gammaproteobacteria</taxon>
        <taxon>Oceanospirillales</taxon>
        <taxon>Pleioneaceae</taxon>
        <taxon>Aliikangiella</taxon>
    </lineage>
</organism>
<evidence type="ECO:0000313" key="2">
    <source>
        <dbReference type="Proteomes" id="UP001548189"/>
    </source>
</evidence>
<dbReference type="EMBL" id="JBEVCJ010000018">
    <property type="protein sequence ID" value="MET1256194.1"/>
    <property type="molecule type" value="Genomic_DNA"/>
</dbReference>
<comment type="caution">
    <text evidence="1">The sequence shown here is derived from an EMBL/GenBank/DDBJ whole genome shotgun (WGS) entry which is preliminary data.</text>
</comment>
<reference evidence="1 2" key="1">
    <citation type="submission" date="2024-06" db="EMBL/GenBank/DDBJ databases">
        <authorList>
            <person name="Li F."/>
        </authorList>
    </citation>
    <scope>NUCLEOTIDE SEQUENCE [LARGE SCALE GENOMIC DNA]</scope>
    <source>
        <strain evidence="1 2">GXAS 311</strain>
    </source>
</reference>
<accession>A0ABV2BW85</accession>
<protein>
    <submittedName>
        <fullName evidence="1">PGPGW domain-containing protein</fullName>
    </submittedName>
</protein>
<evidence type="ECO:0000313" key="1">
    <source>
        <dbReference type="EMBL" id="MET1256194.1"/>
    </source>
</evidence>
<name>A0ABV2BW85_9GAMM</name>
<proteinExistence type="predicted"/>